<evidence type="ECO:0000256" key="1">
    <source>
        <dbReference type="SAM" id="MobiDB-lite"/>
    </source>
</evidence>
<name>A0A3R8LJA6_9FIRM</name>
<keyword evidence="3" id="KW-1185">Reference proteome</keyword>
<sequence length="234" mass="24380">MTEVYHANDSFRTGLPRFQTVNMYKTKNRTAKLSSSGKSNSAVGARSDSEQNGFSSLNGTARFSNAMARAGYRGTGSYNTLSYLAGLYGSSAFGSLSGANGDPAYSSLAGLNGYPALGSLAGLNGLSALTSLAGLSSLSSLSSLAALNGLPALSSLSSAIPVLRSLGYTKQAEQYQEYIDFLLNDEKNLTASNTAGCNAANGRNNLELCACAVRERFLTNLACKSPNEDVSEQL</sequence>
<accession>A0A3R8LJA6</accession>
<proteinExistence type="predicted"/>
<dbReference type="Proteomes" id="UP000274920">
    <property type="component" value="Unassembled WGS sequence"/>
</dbReference>
<dbReference type="AlphaFoldDB" id="A0A3R8LJA6"/>
<evidence type="ECO:0000313" key="3">
    <source>
        <dbReference type="Proteomes" id="UP000274920"/>
    </source>
</evidence>
<gene>
    <name evidence="2" type="ORF">EBB54_26810</name>
</gene>
<dbReference type="EMBL" id="RHJS01000002">
    <property type="protein sequence ID" value="RRK34548.1"/>
    <property type="molecule type" value="Genomic_DNA"/>
</dbReference>
<feature type="compositionally biased region" description="Polar residues" evidence="1">
    <location>
        <begin position="29"/>
        <end position="42"/>
    </location>
</feature>
<reference evidence="2" key="1">
    <citation type="submission" date="2018-10" db="EMBL/GenBank/DDBJ databases">
        <title>Schaedlerella arabinophila gen. nov. sp. nov., isolated from the mouse intestinal tract and comparative analysis with the genome of the closely related altered Schaedler flora strain ASF502.</title>
        <authorList>
            <person name="Miyake S."/>
            <person name="Soh M."/>
            <person name="Seedorf H."/>
        </authorList>
    </citation>
    <scope>NUCLEOTIDE SEQUENCE [LARGE SCALE GENOMIC DNA]</scope>
    <source>
        <strain evidence="2">DSM 106076</strain>
    </source>
</reference>
<comment type="caution">
    <text evidence="2">The sequence shown here is derived from an EMBL/GenBank/DDBJ whole genome shotgun (WGS) entry which is preliminary data.</text>
</comment>
<organism evidence="2 3">
    <name type="scientific">Schaedlerella arabinosiphila</name>
    <dbReference type="NCBI Taxonomy" id="2044587"/>
    <lineage>
        <taxon>Bacteria</taxon>
        <taxon>Bacillati</taxon>
        <taxon>Bacillota</taxon>
        <taxon>Clostridia</taxon>
        <taxon>Lachnospirales</taxon>
        <taxon>Lachnospiraceae</taxon>
        <taxon>Schaedlerella</taxon>
    </lineage>
</organism>
<protein>
    <submittedName>
        <fullName evidence="2">Uncharacterized protein</fullName>
    </submittedName>
</protein>
<feature type="region of interest" description="Disordered" evidence="1">
    <location>
        <begin position="29"/>
        <end position="53"/>
    </location>
</feature>
<evidence type="ECO:0000313" key="2">
    <source>
        <dbReference type="EMBL" id="RRK34548.1"/>
    </source>
</evidence>